<protein>
    <submittedName>
        <fullName evidence="1">Uncharacterized protein</fullName>
    </submittedName>
</protein>
<accession>A0A8S5P993</accession>
<dbReference type="EMBL" id="BK015368">
    <property type="protein sequence ID" value="DAE03546.1"/>
    <property type="molecule type" value="Genomic_DNA"/>
</dbReference>
<sequence>MYKIEISKIRESNVTVFLDGDVDTELLECFEARNQDPLEVLSELVQLSTGKYSVEIHQQQPKEYTTYNYKKVEE</sequence>
<name>A0A8S5P993_9CAUD</name>
<reference evidence="1" key="1">
    <citation type="journal article" date="2021" name="Proc. Natl. Acad. Sci. U.S.A.">
        <title>A Catalog of Tens of Thousands of Viruses from Human Metagenomes Reveals Hidden Associations with Chronic Diseases.</title>
        <authorList>
            <person name="Tisza M.J."/>
            <person name="Buck C.B."/>
        </authorList>
    </citation>
    <scope>NUCLEOTIDE SEQUENCE</scope>
    <source>
        <strain evidence="1">CtpoI7</strain>
    </source>
</reference>
<organism evidence="1">
    <name type="scientific">Siphoviridae sp. ctpoI7</name>
    <dbReference type="NCBI Taxonomy" id="2825678"/>
    <lineage>
        <taxon>Viruses</taxon>
        <taxon>Duplodnaviria</taxon>
        <taxon>Heunggongvirae</taxon>
        <taxon>Uroviricota</taxon>
        <taxon>Caudoviricetes</taxon>
    </lineage>
</organism>
<evidence type="ECO:0000313" key="1">
    <source>
        <dbReference type="EMBL" id="DAE03546.1"/>
    </source>
</evidence>
<proteinExistence type="predicted"/>